<proteinExistence type="predicted"/>
<dbReference type="Proteomes" id="UP000677537">
    <property type="component" value="Unassembled WGS sequence"/>
</dbReference>
<keyword evidence="2 5" id="KW-0812">Transmembrane</keyword>
<dbReference type="GO" id="GO:0016020">
    <property type="term" value="C:membrane"/>
    <property type="evidence" value="ECO:0007669"/>
    <property type="project" value="UniProtKB-SubCell"/>
</dbReference>
<protein>
    <submittedName>
        <fullName evidence="7">FUSC family protein</fullName>
    </submittedName>
</protein>
<evidence type="ECO:0000256" key="3">
    <source>
        <dbReference type="ARBA" id="ARBA00022989"/>
    </source>
</evidence>
<feature type="transmembrane region" description="Helical" evidence="5">
    <location>
        <begin position="175"/>
        <end position="192"/>
    </location>
</feature>
<evidence type="ECO:0000259" key="6">
    <source>
        <dbReference type="Pfam" id="PF13515"/>
    </source>
</evidence>
<reference evidence="7" key="1">
    <citation type="submission" date="2021-03" db="EMBL/GenBank/DDBJ databases">
        <authorList>
            <person name="So Y."/>
        </authorList>
    </citation>
    <scope>NUCLEOTIDE SEQUENCE</scope>
    <source>
        <strain evidence="7">SG15</strain>
    </source>
</reference>
<sequence>MPRHTAHPAGMTDEAQQKAAELTGRIDRLGGRLARMRKALPANDRLRGGLRQAVLTAIAATIAYLPTQALGLREGFWGAITAIAVVQNEWGAARGAGRDQFLGATIGGIVGVAVVLTLGQAYLCYLVAIVLAVLVCWVANLASASRLAAITATIILLVPHTGTPQHMLFSRVSEVGWGALVALTLVWAEAWLKKR</sequence>
<dbReference type="RefSeq" id="WP_209371890.1">
    <property type="nucleotide sequence ID" value="NZ_JAGIZA010000003.1"/>
</dbReference>
<keyword evidence="4 5" id="KW-0472">Membrane</keyword>
<dbReference type="Pfam" id="PF13515">
    <property type="entry name" value="FUSC_2"/>
    <property type="match status" value="1"/>
</dbReference>
<keyword evidence="8" id="KW-1185">Reference proteome</keyword>
<organism evidence="7 8">
    <name type="scientific">Roseomonas indoligenes</name>
    <dbReference type="NCBI Taxonomy" id="2820811"/>
    <lineage>
        <taxon>Bacteria</taxon>
        <taxon>Pseudomonadati</taxon>
        <taxon>Pseudomonadota</taxon>
        <taxon>Alphaproteobacteria</taxon>
        <taxon>Acetobacterales</taxon>
        <taxon>Roseomonadaceae</taxon>
        <taxon>Roseomonas</taxon>
    </lineage>
</organism>
<evidence type="ECO:0000256" key="4">
    <source>
        <dbReference type="ARBA" id="ARBA00023136"/>
    </source>
</evidence>
<gene>
    <name evidence="7" type="ORF">J5Y10_06180</name>
</gene>
<feature type="domain" description="Integral membrane bound transporter" evidence="6">
    <location>
        <begin position="62"/>
        <end position="183"/>
    </location>
</feature>
<keyword evidence="3 5" id="KW-1133">Transmembrane helix</keyword>
<dbReference type="EMBL" id="JAGIZA010000003">
    <property type="protein sequence ID" value="MBP0492364.1"/>
    <property type="molecule type" value="Genomic_DNA"/>
</dbReference>
<evidence type="ECO:0000256" key="1">
    <source>
        <dbReference type="ARBA" id="ARBA00004141"/>
    </source>
</evidence>
<dbReference type="AlphaFoldDB" id="A0A940MRY6"/>
<evidence type="ECO:0000256" key="5">
    <source>
        <dbReference type="SAM" id="Phobius"/>
    </source>
</evidence>
<evidence type="ECO:0000313" key="8">
    <source>
        <dbReference type="Proteomes" id="UP000677537"/>
    </source>
</evidence>
<evidence type="ECO:0000256" key="2">
    <source>
        <dbReference type="ARBA" id="ARBA00022692"/>
    </source>
</evidence>
<dbReference type="InterPro" id="IPR049453">
    <property type="entry name" value="Memb_transporter_dom"/>
</dbReference>
<comment type="caution">
    <text evidence="7">The sequence shown here is derived from an EMBL/GenBank/DDBJ whole genome shotgun (WGS) entry which is preliminary data.</text>
</comment>
<evidence type="ECO:0000313" key="7">
    <source>
        <dbReference type="EMBL" id="MBP0492364.1"/>
    </source>
</evidence>
<accession>A0A940MRY6</accession>
<feature type="transmembrane region" description="Helical" evidence="5">
    <location>
        <begin position="101"/>
        <end position="119"/>
    </location>
</feature>
<comment type="subcellular location">
    <subcellularLocation>
        <location evidence="1">Membrane</location>
        <topology evidence="1">Multi-pass membrane protein</topology>
    </subcellularLocation>
</comment>
<name>A0A940MRY6_9PROT</name>